<dbReference type="AlphaFoldDB" id="A0AB39SCE1"/>
<reference evidence="1" key="1">
    <citation type="submission" date="2024-07" db="EMBL/GenBank/DDBJ databases">
        <authorList>
            <person name="Yu S.T."/>
        </authorList>
    </citation>
    <scope>NUCLEOTIDE SEQUENCE</scope>
    <source>
        <strain evidence="1">R35</strain>
    </source>
</reference>
<dbReference type="RefSeq" id="WP_369260822.1">
    <property type="nucleotide sequence ID" value="NZ_CP163440.1"/>
</dbReference>
<keyword evidence="1" id="KW-0547">Nucleotide-binding</keyword>
<proteinExistence type="predicted"/>
<evidence type="ECO:0000313" key="1">
    <source>
        <dbReference type="EMBL" id="XDQ64132.1"/>
    </source>
</evidence>
<dbReference type="PANTHER" id="PTHR35526">
    <property type="entry name" value="ANTI-SIGMA-F FACTOR RSBW-RELATED"/>
    <property type="match status" value="1"/>
</dbReference>
<sequence>MEMEPARKAPHRPAQLAYDYSLFAPADATAPKVCRDFVRTVLLTLDREPLITPAALCTSELVTNVHLHTKGTAMLRVQLTPARLRVSVYDESHEPPVTTATAGTACWGRGLVLVAEVADLWGVAEERAGRFAKGVWFELGEGEVAGSFRPHRIG</sequence>
<dbReference type="InterPro" id="IPR036890">
    <property type="entry name" value="HATPase_C_sf"/>
</dbReference>
<accession>A0AB39SCE1</accession>
<dbReference type="InterPro" id="IPR050267">
    <property type="entry name" value="Anti-sigma-factor_SerPK"/>
</dbReference>
<dbReference type="CDD" id="cd16936">
    <property type="entry name" value="HATPase_RsbW-like"/>
    <property type="match status" value="1"/>
</dbReference>
<dbReference type="Gene3D" id="3.30.565.10">
    <property type="entry name" value="Histidine kinase-like ATPase, C-terminal domain"/>
    <property type="match status" value="1"/>
</dbReference>
<dbReference type="PANTHER" id="PTHR35526:SF3">
    <property type="entry name" value="ANTI-SIGMA-F FACTOR RSBW"/>
    <property type="match status" value="1"/>
</dbReference>
<name>A0AB39SCE1_9ACTN</name>
<gene>
    <name evidence="1" type="ORF">AB5J50_26800</name>
</gene>
<dbReference type="EMBL" id="CP163440">
    <property type="protein sequence ID" value="XDQ64132.1"/>
    <property type="molecule type" value="Genomic_DNA"/>
</dbReference>
<keyword evidence="1" id="KW-0067">ATP-binding</keyword>
<organism evidence="1">
    <name type="scientific">Streptomyces sp. R35</name>
    <dbReference type="NCBI Taxonomy" id="3238630"/>
    <lineage>
        <taxon>Bacteria</taxon>
        <taxon>Bacillati</taxon>
        <taxon>Actinomycetota</taxon>
        <taxon>Actinomycetes</taxon>
        <taxon>Kitasatosporales</taxon>
        <taxon>Streptomycetaceae</taxon>
        <taxon>Streptomyces</taxon>
    </lineage>
</organism>
<protein>
    <submittedName>
        <fullName evidence="1">ATP-binding protein</fullName>
    </submittedName>
</protein>
<dbReference type="GO" id="GO:0005524">
    <property type="term" value="F:ATP binding"/>
    <property type="evidence" value="ECO:0007669"/>
    <property type="project" value="UniProtKB-KW"/>
</dbReference>